<dbReference type="GO" id="GO:0005509">
    <property type="term" value="F:calcium ion binding"/>
    <property type="evidence" value="ECO:0007669"/>
    <property type="project" value="TreeGrafter"/>
</dbReference>
<keyword evidence="3" id="KW-0862">Zinc</keyword>
<accession>B0SWR9</accession>
<keyword evidence="3" id="KW-0479">Metal-binding</keyword>
<dbReference type="InterPro" id="IPR013658">
    <property type="entry name" value="SGL"/>
</dbReference>
<dbReference type="GO" id="GO:0004341">
    <property type="term" value="F:gluconolactonase activity"/>
    <property type="evidence" value="ECO:0007669"/>
    <property type="project" value="TreeGrafter"/>
</dbReference>
<evidence type="ECO:0000313" key="5">
    <source>
        <dbReference type="EMBL" id="ABZ73127.1"/>
    </source>
</evidence>
<feature type="binding site" evidence="3">
    <location>
        <position position="102"/>
    </location>
    <ligand>
        <name>substrate</name>
    </ligand>
</feature>
<dbReference type="AlphaFoldDB" id="B0SWR9"/>
<comment type="cofactor">
    <cofactor evidence="3">
        <name>Zn(2+)</name>
        <dbReference type="ChEBI" id="CHEBI:29105"/>
    </cofactor>
    <text evidence="3">Binds 1 divalent metal cation per subunit.</text>
</comment>
<dbReference type="eggNOG" id="COG3386">
    <property type="taxonomic scope" value="Bacteria"/>
</dbReference>
<dbReference type="InterPro" id="IPR005511">
    <property type="entry name" value="SMP-30"/>
</dbReference>
<dbReference type="Gene3D" id="2.120.10.30">
    <property type="entry name" value="TolB, C-terminal domain"/>
    <property type="match status" value="1"/>
</dbReference>
<dbReference type="Pfam" id="PF08450">
    <property type="entry name" value="SGL"/>
    <property type="match status" value="1"/>
</dbReference>
<feature type="binding site" evidence="3">
    <location>
        <position position="148"/>
    </location>
    <ligand>
        <name>a divalent metal cation</name>
        <dbReference type="ChEBI" id="CHEBI:60240"/>
    </ligand>
</feature>
<dbReference type="PANTHER" id="PTHR10907">
    <property type="entry name" value="REGUCALCIN"/>
    <property type="match status" value="1"/>
</dbReference>
<dbReference type="PRINTS" id="PR01790">
    <property type="entry name" value="SMP30FAMILY"/>
</dbReference>
<dbReference type="OrthoDB" id="2633250at2"/>
<organism evidence="5">
    <name type="scientific">Caulobacter sp. (strain K31)</name>
    <dbReference type="NCBI Taxonomy" id="366602"/>
    <lineage>
        <taxon>Bacteria</taxon>
        <taxon>Pseudomonadati</taxon>
        <taxon>Pseudomonadota</taxon>
        <taxon>Alphaproteobacteria</taxon>
        <taxon>Caulobacterales</taxon>
        <taxon>Caulobacteraceae</taxon>
        <taxon>Caulobacter</taxon>
    </lineage>
</organism>
<dbReference type="KEGG" id="cak:Caul_4002"/>
<feature type="binding site" evidence="3">
    <location>
        <position position="197"/>
    </location>
    <ligand>
        <name>a divalent metal cation</name>
        <dbReference type="ChEBI" id="CHEBI:60240"/>
    </ligand>
</feature>
<dbReference type="HOGENOM" id="CLU_036110_3_1_5"/>
<proteinExistence type="inferred from homology"/>
<dbReference type="PANTHER" id="PTHR10907:SF47">
    <property type="entry name" value="REGUCALCIN"/>
    <property type="match status" value="1"/>
</dbReference>
<evidence type="ECO:0000259" key="4">
    <source>
        <dbReference type="Pfam" id="PF08450"/>
    </source>
</evidence>
<evidence type="ECO:0000256" key="2">
    <source>
        <dbReference type="PIRSR" id="PIRSR605511-1"/>
    </source>
</evidence>
<protein>
    <submittedName>
        <fullName evidence="5">SMP-30/Gluconolaconase/LRE domain protein</fullName>
    </submittedName>
</protein>
<evidence type="ECO:0000256" key="1">
    <source>
        <dbReference type="ARBA" id="ARBA00008853"/>
    </source>
</evidence>
<feature type="active site" description="Proton donor/acceptor" evidence="2">
    <location>
        <position position="197"/>
    </location>
</feature>
<feature type="binding site" evidence="3">
    <location>
        <position position="16"/>
    </location>
    <ligand>
        <name>a divalent metal cation</name>
        <dbReference type="ChEBI" id="CHEBI:60240"/>
    </ligand>
</feature>
<dbReference type="SUPFAM" id="SSF63829">
    <property type="entry name" value="Calcium-dependent phosphotriesterase"/>
    <property type="match status" value="1"/>
</dbReference>
<gene>
    <name evidence="5" type="ordered locus">Caul_4002</name>
</gene>
<comment type="similarity">
    <text evidence="1">Belongs to the SMP-30/CGR1 family.</text>
</comment>
<dbReference type="EMBL" id="CP000927">
    <property type="protein sequence ID" value="ABZ73127.1"/>
    <property type="molecule type" value="Genomic_DNA"/>
</dbReference>
<feature type="binding site" evidence="3">
    <location>
        <position position="100"/>
    </location>
    <ligand>
        <name>substrate</name>
    </ligand>
</feature>
<dbReference type="InterPro" id="IPR011042">
    <property type="entry name" value="6-blade_b-propeller_TolB-like"/>
</dbReference>
<reference evidence="5" key="1">
    <citation type="submission" date="2008-01" db="EMBL/GenBank/DDBJ databases">
        <title>Complete sequence of chromosome of Caulobacter sp. K31.</title>
        <authorList>
            <consortium name="US DOE Joint Genome Institute"/>
            <person name="Copeland A."/>
            <person name="Lucas S."/>
            <person name="Lapidus A."/>
            <person name="Barry K."/>
            <person name="Glavina del Rio T."/>
            <person name="Dalin E."/>
            <person name="Tice H."/>
            <person name="Pitluck S."/>
            <person name="Bruce D."/>
            <person name="Goodwin L."/>
            <person name="Thompson L.S."/>
            <person name="Brettin T."/>
            <person name="Detter J.C."/>
            <person name="Han C."/>
            <person name="Schmutz J."/>
            <person name="Larimer F."/>
            <person name="Land M."/>
            <person name="Hauser L."/>
            <person name="Kyrpides N."/>
            <person name="Kim E."/>
            <person name="Stephens C."/>
            <person name="Richardson P."/>
        </authorList>
    </citation>
    <scope>NUCLEOTIDE SEQUENCE [LARGE SCALE GENOMIC DNA]</scope>
    <source>
        <strain evidence="5">K31</strain>
    </source>
</reference>
<name>B0SWR9_CAUSK</name>
<feature type="domain" description="SMP-30/Gluconolactonase/LRE-like region" evidence="4">
    <location>
        <begin position="14"/>
        <end position="256"/>
    </location>
</feature>
<sequence>MPEPICVWDLKATLGEGPIWSAEEQAVWFVDIKGHKVHRFHPASGATASFDAPDQVTFLAPHAGGGGFVAGLKSGLHRFDPTTGAFVFLAQIEPPELNNRPNDATVDAEGRLWFGTMHDGEMTPTGALYRLSADGKPIQQDEGVCITNGPCASPDGKTFYHTDTLEKVIWAYDLGADGSLSNKREFFRLEIADAWPDGSVVDSEGFVWTALWGGHGALRLSPAGEIVDRVILPAINVTKPCFGGPDLKTVYFTSARKGLSDEQLAAYPQCGGLFALPVAVAGQPQYEVRLDLR</sequence>
<evidence type="ECO:0000256" key="3">
    <source>
        <dbReference type="PIRSR" id="PIRSR605511-2"/>
    </source>
</evidence>
<dbReference type="GO" id="GO:0019853">
    <property type="term" value="P:L-ascorbic acid biosynthetic process"/>
    <property type="evidence" value="ECO:0007669"/>
    <property type="project" value="TreeGrafter"/>
</dbReference>
<dbReference type="STRING" id="366602.Caul_4002"/>